<organism evidence="1 2">
    <name type="scientific">Drosophila kikkawai</name>
    <name type="common">Fruit fly</name>
    <dbReference type="NCBI Taxonomy" id="30033"/>
    <lineage>
        <taxon>Eukaryota</taxon>
        <taxon>Metazoa</taxon>
        <taxon>Ecdysozoa</taxon>
        <taxon>Arthropoda</taxon>
        <taxon>Hexapoda</taxon>
        <taxon>Insecta</taxon>
        <taxon>Pterygota</taxon>
        <taxon>Neoptera</taxon>
        <taxon>Endopterygota</taxon>
        <taxon>Diptera</taxon>
        <taxon>Brachycera</taxon>
        <taxon>Muscomorpha</taxon>
        <taxon>Ephydroidea</taxon>
        <taxon>Drosophilidae</taxon>
        <taxon>Drosophila</taxon>
        <taxon>Sophophora</taxon>
    </lineage>
</organism>
<dbReference type="Proteomes" id="UP001652661">
    <property type="component" value="Chromosome 2L"/>
</dbReference>
<evidence type="ECO:0000313" key="1">
    <source>
        <dbReference type="Proteomes" id="UP001652661"/>
    </source>
</evidence>
<reference evidence="2" key="2">
    <citation type="submission" date="2025-08" db="UniProtKB">
        <authorList>
            <consortium name="RefSeq"/>
        </authorList>
    </citation>
    <scope>IDENTIFICATION</scope>
    <source>
        <strain evidence="2">14028-0561.14</strain>
        <tissue evidence="2">Whole fly</tissue>
    </source>
</reference>
<reference evidence="1" key="1">
    <citation type="submission" date="2025-05" db="UniProtKB">
        <authorList>
            <consortium name="RefSeq"/>
        </authorList>
    </citation>
    <scope>NUCLEOTIDE SEQUENCE [LARGE SCALE GENOMIC DNA]</scope>
    <source>
        <strain evidence="1">14028-0561.14</strain>
    </source>
</reference>
<gene>
    <name evidence="2" type="primary">LOC108075772</name>
</gene>
<dbReference type="PANTHER" id="PTHR47890">
    <property type="entry name" value="LD24308P"/>
    <property type="match status" value="1"/>
</dbReference>
<dbReference type="GeneID" id="108075772"/>
<dbReference type="PANTHER" id="PTHR47890:SF1">
    <property type="entry name" value="LD24308P"/>
    <property type="match status" value="1"/>
</dbReference>
<dbReference type="InterPro" id="IPR032062">
    <property type="entry name" value="DUF4803"/>
</dbReference>
<name>A0ABM3C673_DROKI</name>
<dbReference type="Pfam" id="PF16061">
    <property type="entry name" value="DUF4803"/>
    <property type="match status" value="2"/>
</dbReference>
<keyword evidence="1" id="KW-1185">Reference proteome</keyword>
<accession>A0ABM3C673</accession>
<proteinExistence type="predicted"/>
<dbReference type="RefSeq" id="XP_041631719.1">
    <property type="nucleotide sequence ID" value="XM_041775785.1"/>
</dbReference>
<sequence>MEWIYYRYKYIGQYEKGKFENQTLIAFAEGTISFERDDNKMEELHALFFGRSDDLSLGKRNLLKSVAEGYQKYPNRTCRTPQSPQQHLYLVYVDIAFTELKSLAMLELSWLLLRQFGRTGFTVGQKIVREGFERRMNRTRKLIKDQMSGADQTVWRCDPQRPKAGVTYDEVTRRFVESDLKVCLSAENSHRRYEFIQGEGGRHLGRAKGCSRGMDTAKSWVSWFVKCDYCFCLCDEEGLQSDRYFNLRPVTADMGRNRVVTGLRFIKHNRIFHLQIQEGELLTHGVINGTTLQWKPLDSYSISDEDVRQDVDYHALSYQNRSINLVEVRDHSDFLVTGLRFQVVGGHLNLEAQFRGFDFKSGQLTEQSYWSSAGTNKARRKLALENSKVFSETSTSSEPYPSDNDQYVEFTNSGLEEDAAQTTVPLIDIQEVVSDPPVPLSGVGVYYKGSKGHGGYVAPKLITYDFSQKIELPII</sequence>
<protein>
    <submittedName>
        <fullName evidence="2">Uncharacterized protein</fullName>
    </submittedName>
</protein>
<evidence type="ECO:0000313" key="2">
    <source>
        <dbReference type="RefSeq" id="XP_041631719.1"/>
    </source>
</evidence>